<sequence>MKVLCLVVLLCAVAINAKKEEKRQISALAALSPVISNFLLDKLHISDWIGKAIGSVTALFKGKSGDITVPNSTLKLHYRVEKCKLHFGKRFLIKNIVPHERCKATVSENAITKTSSSCEESHQDKALKCAMEAELKKIQALAEQAAKQEAGK</sequence>
<feature type="signal peptide" evidence="1">
    <location>
        <begin position="1"/>
        <end position="17"/>
    </location>
</feature>
<proteinExistence type="predicted"/>
<gene>
    <name evidence="2" type="ORF">SNE40_007262</name>
</gene>
<evidence type="ECO:0000313" key="2">
    <source>
        <dbReference type="EMBL" id="KAK6184908.1"/>
    </source>
</evidence>
<comment type="caution">
    <text evidence="2">The sequence shown here is derived from an EMBL/GenBank/DDBJ whole genome shotgun (WGS) entry which is preliminary data.</text>
</comment>
<keyword evidence="3" id="KW-1185">Reference proteome</keyword>
<name>A0AAN8K393_PATCE</name>
<dbReference type="EMBL" id="JAZGQO010000006">
    <property type="protein sequence ID" value="KAK6184908.1"/>
    <property type="molecule type" value="Genomic_DNA"/>
</dbReference>
<reference evidence="2 3" key="1">
    <citation type="submission" date="2024-01" db="EMBL/GenBank/DDBJ databases">
        <title>The genome of the rayed Mediterranean limpet Patella caerulea (Linnaeus, 1758).</title>
        <authorList>
            <person name="Anh-Thu Weber A."/>
            <person name="Halstead-Nussloch G."/>
        </authorList>
    </citation>
    <scope>NUCLEOTIDE SEQUENCE [LARGE SCALE GENOMIC DNA]</scope>
    <source>
        <strain evidence="2">AATW-2023a</strain>
        <tissue evidence="2">Whole specimen</tissue>
    </source>
</reference>
<evidence type="ECO:0000313" key="3">
    <source>
        <dbReference type="Proteomes" id="UP001347796"/>
    </source>
</evidence>
<protein>
    <submittedName>
        <fullName evidence="2">Uncharacterized protein</fullName>
    </submittedName>
</protein>
<dbReference type="Proteomes" id="UP001347796">
    <property type="component" value="Unassembled WGS sequence"/>
</dbReference>
<dbReference type="AlphaFoldDB" id="A0AAN8K393"/>
<keyword evidence="1" id="KW-0732">Signal</keyword>
<feature type="chain" id="PRO_5043014054" evidence="1">
    <location>
        <begin position="18"/>
        <end position="152"/>
    </location>
</feature>
<evidence type="ECO:0000256" key="1">
    <source>
        <dbReference type="SAM" id="SignalP"/>
    </source>
</evidence>
<organism evidence="2 3">
    <name type="scientific">Patella caerulea</name>
    <name type="common">Rayed Mediterranean limpet</name>
    <dbReference type="NCBI Taxonomy" id="87958"/>
    <lineage>
        <taxon>Eukaryota</taxon>
        <taxon>Metazoa</taxon>
        <taxon>Spiralia</taxon>
        <taxon>Lophotrochozoa</taxon>
        <taxon>Mollusca</taxon>
        <taxon>Gastropoda</taxon>
        <taxon>Patellogastropoda</taxon>
        <taxon>Patelloidea</taxon>
        <taxon>Patellidae</taxon>
        <taxon>Patella</taxon>
    </lineage>
</organism>
<accession>A0AAN8K393</accession>